<dbReference type="Proteomes" id="UP000564604">
    <property type="component" value="Unassembled WGS sequence"/>
</dbReference>
<dbReference type="InterPro" id="IPR004176">
    <property type="entry name" value="Clp_R_N"/>
</dbReference>
<dbReference type="EMBL" id="JAAQYX010000004">
    <property type="protein sequence ID" value="NNB48687.1"/>
    <property type="molecule type" value="Genomic_DNA"/>
</dbReference>
<dbReference type="AlphaFoldDB" id="A0A9Q5AZ42"/>
<evidence type="ECO:0000256" key="10">
    <source>
        <dbReference type="ARBA" id="ARBA00023186"/>
    </source>
</evidence>
<evidence type="ECO:0000256" key="2">
    <source>
        <dbReference type="ARBA" id="ARBA00008675"/>
    </source>
</evidence>
<dbReference type="GO" id="GO:0042802">
    <property type="term" value="F:identical protein binding"/>
    <property type="evidence" value="ECO:0007669"/>
    <property type="project" value="UniProtKB-ARBA"/>
</dbReference>
<dbReference type="Pfam" id="PF10431">
    <property type="entry name" value="ClpB_D2-small"/>
    <property type="match status" value="1"/>
</dbReference>
<dbReference type="FunFam" id="1.10.1780.10:FF:000003">
    <property type="entry name" value="ATP-dependent chaperone ClpB"/>
    <property type="match status" value="1"/>
</dbReference>
<evidence type="ECO:0000256" key="1">
    <source>
        <dbReference type="ARBA" id="ARBA00004496"/>
    </source>
</evidence>
<keyword evidence="10 13" id="KW-0143">Chaperone</keyword>
<dbReference type="PROSITE" id="PS51903">
    <property type="entry name" value="CLP_R"/>
    <property type="match status" value="1"/>
</dbReference>
<dbReference type="InterPro" id="IPR027417">
    <property type="entry name" value="P-loop_NTPase"/>
</dbReference>
<dbReference type="SMART" id="SM00382">
    <property type="entry name" value="AAA"/>
    <property type="match status" value="2"/>
</dbReference>
<evidence type="ECO:0000256" key="9">
    <source>
        <dbReference type="ARBA" id="ARBA00023054"/>
    </source>
</evidence>
<evidence type="ECO:0000256" key="5">
    <source>
        <dbReference type="ARBA" id="ARBA00022737"/>
    </source>
</evidence>
<dbReference type="SMART" id="SM01086">
    <property type="entry name" value="ClpB_D2-small"/>
    <property type="match status" value="1"/>
</dbReference>
<dbReference type="FunFam" id="3.40.50.300:FF:000010">
    <property type="entry name" value="Chaperone clpB 1, putative"/>
    <property type="match status" value="1"/>
</dbReference>
<dbReference type="GO" id="GO:0016887">
    <property type="term" value="F:ATP hydrolysis activity"/>
    <property type="evidence" value="ECO:0007669"/>
    <property type="project" value="InterPro"/>
</dbReference>
<sequence length="855" mass="95405">MRIDRLTSKLQLALSDAQSLAVGLDHPAIEPAHLMQALLEQQGGSIKPLLMQVGFDVNSLRKELTKELDQLPKIQNPTGDVNMSQDLARLLNQADRLAQQKGDQYITSEVVLLAAMDDNSKLGKLLLGQGVSKKALENAINNLRGGEAVNDPNVEESRQALDKYTIDLTKRAEEGKLDPVIGRDDEIRRTIQVLQRRTKNNPVLIGEPGVGKTAIAEGLAQRIINGEVPDGLKGKRLLSLDIGALIAGAKFRGEFEERLKAVLNELSKQEGQVILFIDELHVMVGAGKGEGAMDAGNMLKPALARGELHCVGATTLNEYRQYIEKDAALERRFQKVLVDEPSEEDTIAILRGLKERYEVHHKVAITDGAIIAAVKLSHRYITDRQLPDKAIDLMDEAASRIRMEIDSKPEVLDRLERRLIQLKVEAQALKKEEDEAAKKRLEKLQEEIERHEREYSDLEEIWTSEKAEVQGSAQIQQKIEQARQELEVARRSGNLNRMAELQYGIIPDLERSLQMVDEHSEKTENQLLRSKVTEEEIAEVVSKWTGIPVSKMLEGERDKLMKMESLLHERVIGQDEAVVAVSNAVRRSRAGLSDPNRPSGSFMFLGPTGVGKTELCKALAEFLFDTEEAMVRIDMSEFMEKHSVARLIGAPPGYVGYEEGGYLTEAVRRKPYSVILLDEVEKAHPDVFNVLLQVLEDGRLTDSHGRTVDFRNTVIVMTSNLGSAQIQELVGDREAQRAAVMDAVSTHFRPEFVNRIDEVVIFEPLARDQIAGIAEIQLGRLRSRLAERDLSLELNQDALDKLIAVGYDPVYGARPLKRAIQRWIENPLAQLILSGQFLPGTTVTASVKDDEIVFA</sequence>
<evidence type="ECO:0000256" key="11">
    <source>
        <dbReference type="ARBA" id="ARBA00026057"/>
    </source>
</evidence>
<dbReference type="PROSITE" id="PS00870">
    <property type="entry name" value="CLPAB_1"/>
    <property type="match status" value="1"/>
</dbReference>
<keyword evidence="9 14" id="KW-0175">Coiled coil</keyword>
<comment type="function">
    <text evidence="14">Part of a stress-induced multi-chaperone system, it is involved in the recovery of the cell from heat-induced damage, in cooperation with DnaK, DnaJ and GrpE.</text>
</comment>
<dbReference type="Pfam" id="PF00004">
    <property type="entry name" value="AAA"/>
    <property type="match status" value="1"/>
</dbReference>
<dbReference type="InterPro" id="IPR001270">
    <property type="entry name" value="ClpA/B"/>
</dbReference>
<evidence type="ECO:0000256" key="4">
    <source>
        <dbReference type="ARBA" id="ARBA00022490"/>
    </source>
</evidence>
<evidence type="ECO:0000256" key="13">
    <source>
        <dbReference type="RuleBase" id="RU004432"/>
    </source>
</evidence>
<gene>
    <name evidence="14 16" type="primary">clpB</name>
    <name evidence="16" type="ORF">HBN89_05205</name>
    <name evidence="17" type="ORF">I5R27_19940</name>
</gene>
<dbReference type="Proteomes" id="UP000594467">
    <property type="component" value="Chromosome"/>
</dbReference>
<evidence type="ECO:0000259" key="15">
    <source>
        <dbReference type="PROSITE" id="PS51903"/>
    </source>
</evidence>
<dbReference type="InterPro" id="IPR036628">
    <property type="entry name" value="Clp_N_dom_sf"/>
</dbReference>
<dbReference type="EMBL" id="CP065202">
    <property type="protein sequence ID" value="QPL31051.1"/>
    <property type="molecule type" value="Genomic_DNA"/>
</dbReference>
<dbReference type="CDD" id="cd00009">
    <property type="entry name" value="AAA"/>
    <property type="match status" value="1"/>
</dbReference>
<keyword evidence="4 14" id="KW-0963">Cytoplasm</keyword>
<dbReference type="GO" id="GO:0042026">
    <property type="term" value="P:protein refolding"/>
    <property type="evidence" value="ECO:0007669"/>
    <property type="project" value="UniProtKB-UniRule"/>
</dbReference>
<keyword evidence="5 12" id="KW-0677">Repeat</keyword>
<proteinExistence type="inferred from homology"/>
<evidence type="ECO:0000256" key="8">
    <source>
        <dbReference type="ARBA" id="ARBA00023016"/>
    </source>
</evidence>
<feature type="coiled-coil region" evidence="14">
    <location>
        <begin position="412"/>
        <end position="492"/>
    </location>
</feature>
<dbReference type="PROSITE" id="PS00871">
    <property type="entry name" value="CLPAB_2"/>
    <property type="match status" value="1"/>
</dbReference>
<dbReference type="Pfam" id="PF02861">
    <property type="entry name" value="Clp_N"/>
    <property type="match status" value="1"/>
</dbReference>
<dbReference type="GO" id="GO:0034605">
    <property type="term" value="P:cellular response to heat"/>
    <property type="evidence" value="ECO:0007669"/>
    <property type="project" value="TreeGrafter"/>
</dbReference>
<comment type="subcellular location">
    <subcellularLocation>
        <location evidence="1 14">Cytoplasm</location>
    </subcellularLocation>
</comment>
<dbReference type="PANTHER" id="PTHR11638">
    <property type="entry name" value="ATP-DEPENDENT CLP PROTEASE"/>
    <property type="match status" value="1"/>
</dbReference>
<dbReference type="OrthoDB" id="9803641at2"/>
<dbReference type="NCBIfam" id="NF008118">
    <property type="entry name" value="PRK10865.1"/>
    <property type="match status" value="1"/>
</dbReference>
<dbReference type="Pfam" id="PF07724">
    <property type="entry name" value="AAA_2"/>
    <property type="match status" value="1"/>
</dbReference>
<dbReference type="InterPro" id="IPR050130">
    <property type="entry name" value="ClpA_ClpB"/>
</dbReference>
<dbReference type="GO" id="GO:0005524">
    <property type="term" value="F:ATP binding"/>
    <property type="evidence" value="ECO:0007669"/>
    <property type="project" value="UniProtKB-UniRule"/>
</dbReference>
<reference evidence="16 18" key="1">
    <citation type="journal article" date="2020" name="Front. Microbiol.">
        <title>Genetic Organization of the aprX-lipA2 Operon Affects the Proteolytic Potential of Pseudomonas Species in Milk.</title>
        <authorList>
            <person name="Maier C."/>
            <person name="Huptas C."/>
            <person name="von Neubeck M."/>
            <person name="Scherer S."/>
            <person name="Wenning M."/>
            <person name="Lucking G."/>
        </authorList>
    </citation>
    <scope>NUCLEOTIDE SEQUENCE [LARGE SCALE GENOMIC DNA]</scope>
    <source>
        <strain evidence="16 18">WS 5094</strain>
    </source>
</reference>
<dbReference type="Gene3D" id="1.10.1780.10">
    <property type="entry name" value="Clp, N-terminal domain"/>
    <property type="match status" value="1"/>
</dbReference>
<dbReference type="Pfam" id="PF17871">
    <property type="entry name" value="AAA_lid_9"/>
    <property type="match status" value="1"/>
</dbReference>
<dbReference type="Gene3D" id="3.40.50.300">
    <property type="entry name" value="P-loop containing nucleotide triphosphate hydrolases"/>
    <property type="match status" value="3"/>
</dbReference>
<dbReference type="Gene3D" id="1.10.8.60">
    <property type="match status" value="1"/>
</dbReference>
<protein>
    <recommendedName>
        <fullName evidence="3 14">Chaperone protein ClpB</fullName>
    </recommendedName>
</protein>
<accession>A0A9Q5AZ42</accession>
<comment type="similarity">
    <text evidence="2 13">Belongs to the ClpA/ClpB family.</text>
</comment>
<dbReference type="NCBIfam" id="TIGR03346">
    <property type="entry name" value="chaperone_ClpB"/>
    <property type="match status" value="1"/>
</dbReference>
<name>A0A9Q5AZ42_PSEFR</name>
<dbReference type="InterPro" id="IPR019489">
    <property type="entry name" value="Clp_ATPase_C"/>
</dbReference>
<organism evidence="16 18">
    <name type="scientific">Pseudomonas fragi</name>
    <dbReference type="NCBI Taxonomy" id="296"/>
    <lineage>
        <taxon>Bacteria</taxon>
        <taxon>Pseudomonadati</taxon>
        <taxon>Pseudomonadota</taxon>
        <taxon>Gammaproteobacteria</taxon>
        <taxon>Pseudomonadales</taxon>
        <taxon>Pseudomonadaceae</taxon>
        <taxon>Pseudomonas</taxon>
    </lineage>
</organism>
<evidence type="ECO:0000256" key="7">
    <source>
        <dbReference type="ARBA" id="ARBA00022840"/>
    </source>
</evidence>
<evidence type="ECO:0000313" key="19">
    <source>
        <dbReference type="Proteomes" id="UP000594467"/>
    </source>
</evidence>
<evidence type="ECO:0000256" key="3">
    <source>
        <dbReference type="ARBA" id="ARBA00017574"/>
    </source>
</evidence>
<dbReference type="InterPro" id="IPR018368">
    <property type="entry name" value="ClpA/B_CS1"/>
</dbReference>
<dbReference type="SUPFAM" id="SSF81923">
    <property type="entry name" value="Double Clp-N motif"/>
    <property type="match status" value="1"/>
</dbReference>
<keyword evidence="7 13" id="KW-0067">ATP-binding</keyword>
<evidence type="ECO:0000256" key="6">
    <source>
        <dbReference type="ARBA" id="ARBA00022741"/>
    </source>
</evidence>
<dbReference type="PRINTS" id="PR00300">
    <property type="entry name" value="CLPPROTEASEA"/>
</dbReference>
<evidence type="ECO:0000313" key="18">
    <source>
        <dbReference type="Proteomes" id="UP000564604"/>
    </source>
</evidence>
<reference evidence="16" key="2">
    <citation type="submission" date="2020-03" db="EMBL/GenBank/DDBJ databases">
        <authorList>
            <person name="Maier C."/>
            <person name="Huptas C."/>
            <person name="von Neubeck M."/>
            <person name="Scherer S."/>
            <person name="Wenning M."/>
            <person name="Lucking G."/>
        </authorList>
    </citation>
    <scope>NUCLEOTIDE SEQUENCE</scope>
    <source>
        <strain evidence="16">WS 5094</strain>
    </source>
</reference>
<keyword evidence="8 14" id="KW-0346">Stress response</keyword>
<dbReference type="CDD" id="cd19499">
    <property type="entry name" value="RecA-like_ClpB_Hsp104-like"/>
    <property type="match status" value="1"/>
</dbReference>
<dbReference type="InterPro" id="IPR017730">
    <property type="entry name" value="Chaperonin_ClpB"/>
</dbReference>
<evidence type="ECO:0000256" key="14">
    <source>
        <dbReference type="RuleBase" id="RU362034"/>
    </source>
</evidence>
<comment type="subunit">
    <text evidence="14">Homohexamer; The oligomerization is ATP-dependent.</text>
</comment>
<feature type="domain" description="Clp R" evidence="15">
    <location>
        <begin position="3"/>
        <end position="146"/>
    </location>
</feature>
<evidence type="ECO:0000313" key="16">
    <source>
        <dbReference type="EMBL" id="NNB48687.1"/>
    </source>
</evidence>
<dbReference type="GeneID" id="72390109"/>
<dbReference type="InterPro" id="IPR003959">
    <property type="entry name" value="ATPase_AAA_core"/>
</dbReference>
<reference evidence="17 19" key="3">
    <citation type="submission" date="2020-11" db="EMBL/GenBank/DDBJ databases">
        <title>The Complete Genome of Pseudomonas fragi A13BB.</title>
        <authorList>
            <person name="Awolope O.K."/>
            <person name="O'Driscoll N.H."/>
            <person name="Di Salvo A."/>
            <person name="Lamb A.J."/>
        </authorList>
    </citation>
    <scope>NUCLEOTIDE SEQUENCE [LARGE SCALE GENOMIC DNA]</scope>
    <source>
        <strain evidence="17 19">A13BB</strain>
    </source>
</reference>
<dbReference type="RefSeq" id="WP_016779436.1">
    <property type="nucleotide sequence ID" value="NZ_CAUQAK010000061.1"/>
</dbReference>
<evidence type="ECO:0000313" key="17">
    <source>
        <dbReference type="EMBL" id="QPL31051.1"/>
    </source>
</evidence>
<dbReference type="PANTHER" id="PTHR11638:SF18">
    <property type="entry name" value="HEAT SHOCK PROTEIN 104"/>
    <property type="match status" value="1"/>
</dbReference>
<dbReference type="InterPro" id="IPR041546">
    <property type="entry name" value="ClpA/ClpB_AAA_lid"/>
</dbReference>
<dbReference type="InterPro" id="IPR028299">
    <property type="entry name" value="ClpA/B_CS2"/>
</dbReference>
<comment type="subunit">
    <text evidence="11">Homohexamer. The oligomerization is ATP-dependent.</text>
</comment>
<dbReference type="FunFam" id="3.40.50.300:FF:000120">
    <property type="entry name" value="ATP-dependent chaperone ClpB"/>
    <property type="match status" value="1"/>
</dbReference>
<dbReference type="FunFam" id="1.10.8.60:FF:000017">
    <property type="entry name" value="ATP-dependent chaperone ClpB"/>
    <property type="match status" value="1"/>
</dbReference>
<dbReference type="GO" id="GO:0005829">
    <property type="term" value="C:cytosol"/>
    <property type="evidence" value="ECO:0007669"/>
    <property type="project" value="UniProtKB-ARBA"/>
</dbReference>
<dbReference type="SUPFAM" id="SSF52540">
    <property type="entry name" value="P-loop containing nucleoside triphosphate hydrolases"/>
    <property type="match status" value="2"/>
</dbReference>
<dbReference type="InterPro" id="IPR003593">
    <property type="entry name" value="AAA+_ATPase"/>
</dbReference>
<dbReference type="FunFam" id="3.40.50.300:FF:000025">
    <property type="entry name" value="ATP-dependent Clp protease subunit"/>
    <property type="match status" value="1"/>
</dbReference>
<keyword evidence="6 13" id="KW-0547">Nucleotide-binding</keyword>
<evidence type="ECO:0000256" key="12">
    <source>
        <dbReference type="PROSITE-ProRule" id="PRU01251"/>
    </source>
</evidence>